<protein>
    <submittedName>
        <fullName evidence="1">Phosphosugar isomerase</fullName>
    </submittedName>
</protein>
<keyword evidence="1" id="KW-0413">Isomerase</keyword>
<sequence>MIEYASHNILYAWGNDTNVVDNPMAIILNLCVDTLQQVEGFNNYADFQQGMTQINGVIAHGRQQVADRCQRFAQKISR</sequence>
<proteinExistence type="predicted"/>
<reference evidence="1 2" key="1">
    <citation type="submission" date="2018-12" db="EMBL/GenBank/DDBJ databases">
        <authorList>
            <consortium name="Pathogen Informatics"/>
        </authorList>
    </citation>
    <scope>NUCLEOTIDE SEQUENCE [LARGE SCALE GENOMIC DNA]</scope>
    <source>
        <strain evidence="1 2">NCTC13635</strain>
    </source>
</reference>
<dbReference type="EMBL" id="LR134162">
    <property type="protein sequence ID" value="VEB04731.1"/>
    <property type="molecule type" value="Genomic_DNA"/>
</dbReference>
<gene>
    <name evidence="1" type="ORF">NCTC13635_04670</name>
</gene>
<evidence type="ECO:0000313" key="1">
    <source>
        <dbReference type="EMBL" id="VEB04731.1"/>
    </source>
</evidence>
<dbReference type="AlphaFoldDB" id="A0A3S5DHR4"/>
<accession>A0A3S5DHR4</accession>
<name>A0A3S5DHR4_KLEPN</name>
<organism evidence="1 2">
    <name type="scientific">Klebsiella pneumoniae</name>
    <dbReference type="NCBI Taxonomy" id="573"/>
    <lineage>
        <taxon>Bacteria</taxon>
        <taxon>Pseudomonadati</taxon>
        <taxon>Pseudomonadota</taxon>
        <taxon>Gammaproteobacteria</taxon>
        <taxon>Enterobacterales</taxon>
        <taxon>Enterobacteriaceae</taxon>
        <taxon>Klebsiella/Raoultella group</taxon>
        <taxon>Klebsiella</taxon>
        <taxon>Klebsiella pneumoniae complex</taxon>
    </lineage>
</organism>
<dbReference type="Proteomes" id="UP000282433">
    <property type="component" value="Chromosome"/>
</dbReference>
<evidence type="ECO:0000313" key="2">
    <source>
        <dbReference type="Proteomes" id="UP000282433"/>
    </source>
</evidence>
<dbReference type="GO" id="GO:0016853">
    <property type="term" value="F:isomerase activity"/>
    <property type="evidence" value="ECO:0007669"/>
    <property type="project" value="UniProtKB-KW"/>
</dbReference>